<dbReference type="EMBL" id="QHKO01000009">
    <property type="protein sequence ID" value="RAL20606.1"/>
    <property type="molecule type" value="Genomic_DNA"/>
</dbReference>
<evidence type="ECO:0000256" key="1">
    <source>
        <dbReference type="SAM" id="MobiDB-lite"/>
    </source>
</evidence>
<gene>
    <name evidence="2" type="ORF">DL240_16375</name>
</gene>
<proteinExistence type="predicted"/>
<organism evidence="2 3">
    <name type="scientific">Lujinxingia litoralis</name>
    <dbReference type="NCBI Taxonomy" id="2211119"/>
    <lineage>
        <taxon>Bacteria</taxon>
        <taxon>Deltaproteobacteria</taxon>
        <taxon>Bradymonadales</taxon>
        <taxon>Lujinxingiaceae</taxon>
        <taxon>Lujinxingia</taxon>
    </lineage>
</organism>
<dbReference type="AlphaFoldDB" id="A0A328C3V3"/>
<name>A0A328C3V3_9DELT</name>
<comment type="caution">
    <text evidence="2">The sequence shown here is derived from an EMBL/GenBank/DDBJ whole genome shotgun (WGS) entry which is preliminary data.</text>
</comment>
<dbReference type="Proteomes" id="UP000249169">
    <property type="component" value="Unassembled WGS sequence"/>
</dbReference>
<dbReference type="OrthoDB" id="5478534at2"/>
<reference evidence="2 3" key="1">
    <citation type="submission" date="2018-05" db="EMBL/GenBank/DDBJ databases">
        <title>Lujinxingia marina gen. nov. sp. nov., a new facultative anaerobic member of the class Deltaproteobacteria, and proposal of Lujinxingaceae fam. nov.</title>
        <authorList>
            <person name="Li C.-M."/>
        </authorList>
    </citation>
    <scope>NUCLEOTIDE SEQUENCE [LARGE SCALE GENOMIC DNA]</scope>
    <source>
        <strain evidence="2 3">B210</strain>
    </source>
</reference>
<feature type="region of interest" description="Disordered" evidence="1">
    <location>
        <begin position="1"/>
        <end position="20"/>
    </location>
</feature>
<keyword evidence="3" id="KW-1185">Reference proteome</keyword>
<evidence type="ECO:0000313" key="3">
    <source>
        <dbReference type="Proteomes" id="UP000249169"/>
    </source>
</evidence>
<accession>A0A328C3V3</accession>
<sequence>MIRLTLPEAPAPLDPTASPRQWLPEPRALVDALSATIADGEPEGLRALGQVMGAPELDLVVTPLTARAAVLGAQNGRAFYHHELRLRQPMPEHLEPELAVWQAGTTPQWSDGVLAEPKYFSFFQDAPFPAYNPNHRRKWRAHELLHGASRFFWHPQMTRFELYVSARLNELLPIIHWYGFDEIFRPRCPEHQGRLLYRELCPRCEALATPYWELDPASPGQHALGMGAAHNALEHLESEWTAITQEINTGRLHATPRGRLDASSDAVGYMRAHWNRVTAWSTGSWVERFLIDGVDYFSSLEALLLNVGQATQHLVCGTLELDPQHYLAGRTRRQLQDIAARVLLALEWLDPESSQGQEAEAALEPHLEALGELSAALLESPERMGEALDGFAECARTFSEVAELFPEPIAESFLGFGYRFVDADVFAQAGAMQLAQGIEDAAPQTFAMLTDPLDSALALTQWEGFEAPGRLSGRLHGWLVAQLGPEHPLSEQARFEAFANEEPRHDEEATLFAALPEHPEALLTQEGRLRPNATLRRAAFDASLITRTIGQALPEGHDDTRLDVAAALVDGQLRLVVESPEFGSILDHLQAGDAPESWLTPELCEPLYELLENSLVCWLPAPRRGD</sequence>
<dbReference type="RefSeq" id="WP_111730972.1">
    <property type="nucleotide sequence ID" value="NZ_QHKO01000009.1"/>
</dbReference>
<protein>
    <submittedName>
        <fullName evidence="2">Uncharacterized protein</fullName>
    </submittedName>
</protein>
<evidence type="ECO:0000313" key="2">
    <source>
        <dbReference type="EMBL" id="RAL20606.1"/>
    </source>
</evidence>